<sequence>MPAKHEMEILGFLLICWKDALGNLNPNYAFLKLTKDRKVLFDEDRKGICVREGMGFLT</sequence>
<organism evidence="1">
    <name type="scientific">marine sediment metagenome</name>
    <dbReference type="NCBI Taxonomy" id="412755"/>
    <lineage>
        <taxon>unclassified sequences</taxon>
        <taxon>metagenomes</taxon>
        <taxon>ecological metagenomes</taxon>
    </lineage>
</organism>
<proteinExistence type="predicted"/>
<comment type="caution">
    <text evidence="1">The sequence shown here is derived from an EMBL/GenBank/DDBJ whole genome shotgun (WGS) entry which is preliminary data.</text>
</comment>
<reference evidence="1" key="1">
    <citation type="journal article" date="2014" name="Front. Microbiol.">
        <title>High frequency of phylogenetically diverse reductive dehalogenase-homologous genes in deep subseafloor sedimentary metagenomes.</title>
        <authorList>
            <person name="Kawai M."/>
            <person name="Futagami T."/>
            <person name="Toyoda A."/>
            <person name="Takaki Y."/>
            <person name="Nishi S."/>
            <person name="Hori S."/>
            <person name="Arai W."/>
            <person name="Tsubouchi T."/>
            <person name="Morono Y."/>
            <person name="Uchiyama I."/>
            <person name="Ito T."/>
            <person name="Fujiyama A."/>
            <person name="Inagaki F."/>
            <person name="Takami H."/>
        </authorList>
    </citation>
    <scope>NUCLEOTIDE SEQUENCE</scope>
    <source>
        <strain evidence="1">Expedition CK06-06</strain>
    </source>
</reference>
<protein>
    <submittedName>
        <fullName evidence="1">Uncharacterized protein</fullName>
    </submittedName>
</protein>
<name>X1JWS9_9ZZZZ</name>
<dbReference type="AlphaFoldDB" id="X1JWS9"/>
<dbReference type="EMBL" id="BARU01047424">
    <property type="protein sequence ID" value="GAH99191.1"/>
    <property type="molecule type" value="Genomic_DNA"/>
</dbReference>
<evidence type="ECO:0000313" key="1">
    <source>
        <dbReference type="EMBL" id="GAH99191.1"/>
    </source>
</evidence>
<accession>X1JWS9</accession>
<feature type="non-terminal residue" evidence="1">
    <location>
        <position position="58"/>
    </location>
</feature>
<gene>
    <name evidence="1" type="ORF">S03H2_71068</name>
</gene>